<comment type="caution">
    <text evidence="1">The sequence shown here is derived from an EMBL/GenBank/DDBJ whole genome shotgun (WGS) entry which is preliminary data.</text>
</comment>
<gene>
    <name evidence="1" type="ORF">DXZ20_01625</name>
</gene>
<dbReference type="Proteomes" id="UP000481033">
    <property type="component" value="Unassembled WGS sequence"/>
</dbReference>
<proteinExistence type="predicted"/>
<accession>A0A6M0RDR2</accession>
<reference evidence="1 2" key="1">
    <citation type="journal article" date="2020" name="Microb. Ecol.">
        <title>Ecogenomics of the Marine Benthic Filamentous Cyanobacterium Adonisia.</title>
        <authorList>
            <person name="Walter J.M."/>
            <person name="Coutinho F.H."/>
            <person name="Leomil L."/>
            <person name="Hargreaves P.I."/>
            <person name="Campeao M.E."/>
            <person name="Vieira V.V."/>
            <person name="Silva B.S."/>
            <person name="Fistarol G.O."/>
            <person name="Salomon P.S."/>
            <person name="Sawabe T."/>
            <person name="Mino S."/>
            <person name="Hosokawa M."/>
            <person name="Miyashita H."/>
            <person name="Maruyama F."/>
            <person name="van Verk M.C."/>
            <person name="Dutilh B.E."/>
            <person name="Thompson C.C."/>
            <person name="Thompson F.L."/>
        </authorList>
    </citation>
    <scope>NUCLEOTIDE SEQUENCE [LARGE SCALE GENOMIC DNA]</scope>
    <source>
        <strain evidence="1 2">CCMR0081</strain>
    </source>
</reference>
<organism evidence="1 2">
    <name type="scientific">Adonisia turfae CCMR0081</name>
    <dbReference type="NCBI Taxonomy" id="2292702"/>
    <lineage>
        <taxon>Bacteria</taxon>
        <taxon>Bacillati</taxon>
        <taxon>Cyanobacteriota</taxon>
        <taxon>Adonisia</taxon>
        <taxon>Adonisia turfae</taxon>
    </lineage>
</organism>
<sequence>MIIFRIVEKHVTVLTISRLHHADANHDPYWSPFNIAELPNWIRAGQFCLCSESPYVFGNHVAIDCWLENLWAS</sequence>
<evidence type="ECO:0000313" key="2">
    <source>
        <dbReference type="Proteomes" id="UP000481033"/>
    </source>
</evidence>
<dbReference type="AlphaFoldDB" id="A0A6M0RDR2"/>
<keyword evidence="2" id="KW-1185">Reference proteome</keyword>
<protein>
    <submittedName>
        <fullName evidence="1">Uncharacterized protein</fullName>
    </submittedName>
</protein>
<evidence type="ECO:0000313" key="1">
    <source>
        <dbReference type="EMBL" id="NEZ54417.1"/>
    </source>
</evidence>
<dbReference type="EMBL" id="QXHD01000003">
    <property type="protein sequence ID" value="NEZ54417.1"/>
    <property type="molecule type" value="Genomic_DNA"/>
</dbReference>
<name>A0A6M0RDR2_9CYAN</name>